<protein>
    <recommendedName>
        <fullName evidence="4">Lipoprotein</fullName>
    </recommendedName>
</protein>
<feature type="signal peptide" evidence="1">
    <location>
        <begin position="1"/>
        <end position="20"/>
    </location>
</feature>
<keyword evidence="1" id="KW-0732">Signal</keyword>
<evidence type="ECO:0000313" key="2">
    <source>
        <dbReference type="EMBL" id="WNG48183.1"/>
    </source>
</evidence>
<proteinExistence type="predicted"/>
<evidence type="ECO:0000313" key="3">
    <source>
        <dbReference type="Proteomes" id="UP001611383"/>
    </source>
</evidence>
<dbReference type="RefSeq" id="WP_395805390.1">
    <property type="nucleotide sequence ID" value="NZ_CP043494.1"/>
</dbReference>
<evidence type="ECO:0000256" key="1">
    <source>
        <dbReference type="SAM" id="SignalP"/>
    </source>
</evidence>
<dbReference type="EMBL" id="CP043494">
    <property type="protein sequence ID" value="WNG48183.1"/>
    <property type="molecule type" value="Genomic_DNA"/>
</dbReference>
<accession>A0ABY9WYI5</accession>
<name>A0ABY9WYI5_9BACT</name>
<gene>
    <name evidence="2" type="ORF">F0U60_31640</name>
</gene>
<evidence type="ECO:0008006" key="4">
    <source>
        <dbReference type="Google" id="ProtNLM"/>
    </source>
</evidence>
<keyword evidence="3" id="KW-1185">Reference proteome</keyword>
<feature type="chain" id="PRO_5046409161" description="Lipoprotein" evidence="1">
    <location>
        <begin position="21"/>
        <end position="204"/>
    </location>
</feature>
<sequence length="204" mass="22325">MRRAGWVVAMLWCGALMAQAAEPEATDCDFRLECQLGAHAFSVSFDSASGECTEDDMSAFVETSAGKSVIPMEKGWYSAISNIANGESLCRRADSKEPINSGVSAFAVDGHRVLVFFTRNDRPGYDWVGVALIDAATGRVLDVKPKLGQSKDSMVAVLKTPRGFKLQLVREFLTVVRCDCSAAFADDWMAVEVVNGKIRARWMR</sequence>
<dbReference type="Proteomes" id="UP001611383">
    <property type="component" value="Chromosome"/>
</dbReference>
<reference evidence="2 3" key="1">
    <citation type="submission" date="2019-08" db="EMBL/GenBank/DDBJ databases">
        <title>Archangium and Cystobacter genomes.</title>
        <authorList>
            <person name="Chen I.-C.K."/>
            <person name="Wielgoss S."/>
        </authorList>
    </citation>
    <scope>NUCLEOTIDE SEQUENCE [LARGE SCALE GENOMIC DNA]</scope>
    <source>
        <strain evidence="2 3">Cbm 6</strain>
    </source>
</reference>
<organism evidence="2 3">
    <name type="scientific">Archangium minus</name>
    <dbReference type="NCBI Taxonomy" id="83450"/>
    <lineage>
        <taxon>Bacteria</taxon>
        <taxon>Pseudomonadati</taxon>
        <taxon>Myxococcota</taxon>
        <taxon>Myxococcia</taxon>
        <taxon>Myxococcales</taxon>
        <taxon>Cystobacterineae</taxon>
        <taxon>Archangiaceae</taxon>
        <taxon>Archangium</taxon>
    </lineage>
</organism>